<dbReference type="InterPro" id="IPR011050">
    <property type="entry name" value="Pectin_lyase_fold/virulence"/>
</dbReference>
<proteinExistence type="predicted"/>
<evidence type="ECO:0008006" key="6">
    <source>
        <dbReference type="Google" id="ProtNLM"/>
    </source>
</evidence>
<dbReference type="SMART" id="SM00710">
    <property type="entry name" value="PbH1"/>
    <property type="match status" value="4"/>
</dbReference>
<feature type="signal peptide" evidence="1">
    <location>
        <begin position="1"/>
        <end position="20"/>
    </location>
</feature>
<dbReference type="InterPro" id="IPR032109">
    <property type="entry name" value="Big_3_5"/>
</dbReference>
<protein>
    <recommendedName>
        <fullName evidence="6">Por secretion system C-terminal sorting domain-containing protein</fullName>
    </recommendedName>
</protein>
<dbReference type="InterPro" id="IPR013783">
    <property type="entry name" value="Ig-like_fold"/>
</dbReference>
<dbReference type="InterPro" id="IPR012334">
    <property type="entry name" value="Pectin_lyas_fold"/>
</dbReference>
<dbReference type="EMBL" id="BAABHB010000002">
    <property type="protein sequence ID" value="GAA4398728.1"/>
    <property type="molecule type" value="Genomic_DNA"/>
</dbReference>
<accession>A0ABP8K032</accession>
<evidence type="ECO:0000259" key="2">
    <source>
        <dbReference type="Pfam" id="PF16640"/>
    </source>
</evidence>
<evidence type="ECO:0000313" key="5">
    <source>
        <dbReference type="Proteomes" id="UP001500936"/>
    </source>
</evidence>
<feature type="domain" description="Bacterial Ig-like" evidence="2">
    <location>
        <begin position="45"/>
        <end position="132"/>
    </location>
</feature>
<dbReference type="InterPro" id="IPR006626">
    <property type="entry name" value="PbH1"/>
</dbReference>
<organism evidence="4 5">
    <name type="scientific">Nibrella viscosa</name>
    <dbReference type="NCBI Taxonomy" id="1084524"/>
    <lineage>
        <taxon>Bacteria</taxon>
        <taxon>Pseudomonadati</taxon>
        <taxon>Bacteroidota</taxon>
        <taxon>Cytophagia</taxon>
        <taxon>Cytophagales</taxon>
        <taxon>Spirosomataceae</taxon>
        <taxon>Nibrella</taxon>
    </lineage>
</organism>
<gene>
    <name evidence="4" type="ORF">GCM10023187_09620</name>
</gene>
<sequence length="990" mass="101075">MNIRILSLGGLLLVAAHTFAATPPTTRQGAARLAAGQPTYTTIASSLNPSTVGAPITFTSTTRYPANHLDENVTEGTVTFSEGATVLAADVPVVTGVASFTTSTLTVGTHTIVATYNGTANFSTSKGSVVQTIDNPGSCSTYAGNIAYVNGAAAVGTNDGTTWARAFLTLQDALDAARTCSVTQIWVAQGTYVPTNYPIGAATTRSGGVLTSADFSFHLVNGVAIYGGFSGTGTETLLSQRNWVLNPTILSGTNARNHVVTSANDGLTTRLDGFTITGGRADGNTLITVEGLYFYGNRGAGAALNGSSVTLSNLLISGNSCFSTDNGGGSGGGMAMYGGNSIFTNVAFVGNSAYSGGGLETSSTSFVMTNCVFSGNTVNSGGGGMIVSSGSSTLTNVVFANNAATRTSPSAFGGAMINNGCVMTLINCTFFGNTAPGTGGTMYSVNGATVTDKNGIYYNNTNNGNTAYNGVFNYRASGSPFPGPYDSFTGTTTLTGTDPLFVNAADPDGPDNRWMTADDGMAIQSTSPAINAGTPSGAPATDIRGFTRTGNPDQGAYEYQACSNITYYVDADRDGYGSTTTAVLCDATAPVGYATNNTDCNDNDGSVHEAQLYYVDADRDGYGSTQTAMVCSSTAPVGYATNNTDCNDNDGSVHEAQLYYVDADGDGYGSTQTAMVCSSTAPAGYATNNTDQCPNDPKKIAPGACGCGVVDTDTDSDGIADCNDPCPLAVNGIANFDPAACGCATGFTPVMNGNVITGCQCTLSVSLGLACRQVYAGYDAASNTTVLTATATGQGGSGYTYLWSNGATSASITVSPATTTIYSVTVSKSGCSAIAAVTVNVINVACDKNKVMICHNGQTLCVAKTGKNGVADHLAHGDKLGSCNTVLPCNTTGTRLATIETNSEPLTDGWLAYPNPFEQTLTLQLQTTIAGTADIVLVDLAGRSVVSKQQLLVEGANKVVLETGQLASGLYIVRLTDAAKVVRTLKVLKK</sequence>
<dbReference type="Pfam" id="PF16640">
    <property type="entry name" value="Big_3_5"/>
    <property type="match status" value="1"/>
</dbReference>
<evidence type="ECO:0000256" key="1">
    <source>
        <dbReference type="SAM" id="SignalP"/>
    </source>
</evidence>
<comment type="caution">
    <text evidence="4">The sequence shown here is derived from an EMBL/GenBank/DDBJ whole genome shotgun (WGS) entry which is preliminary data.</text>
</comment>
<dbReference type="InterPro" id="IPR059226">
    <property type="entry name" value="Choice_anch_Q_dom"/>
</dbReference>
<dbReference type="Gene3D" id="2.160.20.10">
    <property type="entry name" value="Single-stranded right-handed beta-helix, Pectin lyase-like"/>
    <property type="match status" value="1"/>
</dbReference>
<feature type="chain" id="PRO_5047162222" description="Por secretion system C-terminal sorting domain-containing protein" evidence="1">
    <location>
        <begin position="21"/>
        <end position="990"/>
    </location>
</feature>
<name>A0ABP8K032_9BACT</name>
<dbReference type="InterPro" id="IPR026444">
    <property type="entry name" value="Secre_tail"/>
</dbReference>
<dbReference type="Pfam" id="PF18962">
    <property type="entry name" value="Por_Secre_tail"/>
    <property type="match status" value="1"/>
</dbReference>
<dbReference type="Gene3D" id="2.60.40.10">
    <property type="entry name" value="Immunoglobulins"/>
    <property type="match status" value="1"/>
</dbReference>
<reference evidence="5" key="1">
    <citation type="journal article" date="2019" name="Int. J. Syst. Evol. Microbiol.">
        <title>The Global Catalogue of Microorganisms (GCM) 10K type strain sequencing project: providing services to taxonomists for standard genome sequencing and annotation.</title>
        <authorList>
            <consortium name="The Broad Institute Genomics Platform"/>
            <consortium name="The Broad Institute Genome Sequencing Center for Infectious Disease"/>
            <person name="Wu L."/>
            <person name="Ma J."/>
        </authorList>
    </citation>
    <scope>NUCLEOTIDE SEQUENCE [LARGE SCALE GENOMIC DNA]</scope>
    <source>
        <strain evidence="5">JCM 17925</strain>
    </source>
</reference>
<dbReference type="Proteomes" id="UP001500936">
    <property type="component" value="Unassembled WGS sequence"/>
</dbReference>
<dbReference type="RefSeq" id="WP_345264508.1">
    <property type="nucleotide sequence ID" value="NZ_BAABHB010000002.1"/>
</dbReference>
<evidence type="ECO:0000313" key="4">
    <source>
        <dbReference type="EMBL" id="GAA4398728.1"/>
    </source>
</evidence>
<keyword evidence="1" id="KW-0732">Signal</keyword>
<dbReference type="SUPFAM" id="SSF51126">
    <property type="entry name" value="Pectin lyase-like"/>
    <property type="match status" value="1"/>
</dbReference>
<dbReference type="NCBIfam" id="TIGR04183">
    <property type="entry name" value="Por_Secre_tail"/>
    <property type="match status" value="1"/>
</dbReference>
<evidence type="ECO:0000259" key="3">
    <source>
        <dbReference type="Pfam" id="PF18962"/>
    </source>
</evidence>
<feature type="domain" description="Secretion system C-terminal sorting" evidence="3">
    <location>
        <begin position="913"/>
        <end position="981"/>
    </location>
</feature>
<dbReference type="NCBIfam" id="NF041518">
    <property type="entry name" value="choice_anch_Q"/>
    <property type="match status" value="1"/>
</dbReference>
<keyword evidence="5" id="KW-1185">Reference proteome</keyword>